<name>A0A1I6M7L3_9SPHN</name>
<dbReference type="EMBL" id="FOZG01000003">
    <property type="protein sequence ID" value="SFS11613.1"/>
    <property type="molecule type" value="Genomic_DNA"/>
</dbReference>
<gene>
    <name evidence="1" type="ORF">SAMN05192580_3611</name>
</gene>
<dbReference type="RefSeq" id="WP_093316749.1">
    <property type="nucleotide sequence ID" value="NZ_FOZG01000003.1"/>
</dbReference>
<protein>
    <submittedName>
        <fullName evidence="1">Uncharacterized protein</fullName>
    </submittedName>
</protein>
<accession>A0A1I6M7L3</accession>
<dbReference type="OrthoDB" id="6660115at2"/>
<dbReference type="Proteomes" id="UP000198824">
    <property type="component" value="Unassembled WGS sequence"/>
</dbReference>
<organism evidence="1 2">
    <name type="scientific">Sphingomonas jatrophae</name>
    <dbReference type="NCBI Taxonomy" id="1166337"/>
    <lineage>
        <taxon>Bacteria</taxon>
        <taxon>Pseudomonadati</taxon>
        <taxon>Pseudomonadota</taxon>
        <taxon>Alphaproteobacteria</taxon>
        <taxon>Sphingomonadales</taxon>
        <taxon>Sphingomonadaceae</taxon>
        <taxon>Sphingomonas</taxon>
    </lineage>
</organism>
<evidence type="ECO:0000313" key="1">
    <source>
        <dbReference type="EMBL" id="SFS11613.1"/>
    </source>
</evidence>
<dbReference type="AlphaFoldDB" id="A0A1I6M7L3"/>
<sequence length="99" mass="10618">MSPVALHGAAKKFIAERLGLCDAALHAHGGMAIYVAAALLIGGTRSPWPWLIVLAAELSNEAFDRLRSGSWRWRDTISDVANTMLWPTVLTAGAYSGLI</sequence>
<evidence type="ECO:0000313" key="2">
    <source>
        <dbReference type="Proteomes" id="UP000198824"/>
    </source>
</evidence>
<keyword evidence="2" id="KW-1185">Reference proteome</keyword>
<proteinExistence type="predicted"/>
<reference evidence="1 2" key="1">
    <citation type="submission" date="2016-10" db="EMBL/GenBank/DDBJ databases">
        <authorList>
            <person name="de Groot N.N."/>
        </authorList>
    </citation>
    <scope>NUCLEOTIDE SEQUENCE [LARGE SCALE GENOMIC DNA]</scope>
    <source>
        <strain evidence="1 2">S5-249</strain>
    </source>
</reference>